<dbReference type="OrthoDB" id="10659677at2759"/>
<sequence length="299" mass="34243">MLKFISVWVNTYQCDRIEWFADKWDESYSTNFICIGNNVPMLSITSDCLQRPKTLTFPSKSDLVIQKTKFTDMIPNTFLFLPVNNFSYRSVMDGNLNRVWSNCTYFSQTALELKNGNGSTTLGTSAVQPLPVKPECSSTITFFQVECNSTISFLLLKSFILLYLIFIPYYILTNKYSSLFSNNNHFEIMNVPKYTLNHLFDAENLDLITHVEPPKRTELTPKIPPAVSTVNSTDDQEGTINKSPNFLSLIFKLLYKTKDSEIKPENVPDFFILNLMESKPDDDQVIKFTGKDAVFPPDM</sequence>
<dbReference type="Proteomes" id="UP000478052">
    <property type="component" value="Unassembled WGS sequence"/>
</dbReference>
<keyword evidence="3" id="KW-1185">Reference proteome</keyword>
<evidence type="ECO:0000256" key="1">
    <source>
        <dbReference type="SAM" id="Phobius"/>
    </source>
</evidence>
<protein>
    <submittedName>
        <fullName evidence="2">MULE domain-containing protein</fullName>
    </submittedName>
</protein>
<dbReference type="AlphaFoldDB" id="A0A6G0YCG8"/>
<name>A0A6G0YCG8_APHCR</name>
<evidence type="ECO:0000313" key="2">
    <source>
        <dbReference type="EMBL" id="KAF0753013.1"/>
    </source>
</evidence>
<evidence type="ECO:0000313" key="3">
    <source>
        <dbReference type="Proteomes" id="UP000478052"/>
    </source>
</evidence>
<proteinExistence type="predicted"/>
<dbReference type="EMBL" id="VUJU01004861">
    <property type="protein sequence ID" value="KAF0753013.1"/>
    <property type="molecule type" value="Genomic_DNA"/>
</dbReference>
<comment type="caution">
    <text evidence="2">The sequence shown here is derived from an EMBL/GenBank/DDBJ whole genome shotgun (WGS) entry which is preliminary data.</text>
</comment>
<accession>A0A6G0YCG8</accession>
<organism evidence="2 3">
    <name type="scientific">Aphis craccivora</name>
    <name type="common">Cowpea aphid</name>
    <dbReference type="NCBI Taxonomy" id="307492"/>
    <lineage>
        <taxon>Eukaryota</taxon>
        <taxon>Metazoa</taxon>
        <taxon>Ecdysozoa</taxon>
        <taxon>Arthropoda</taxon>
        <taxon>Hexapoda</taxon>
        <taxon>Insecta</taxon>
        <taxon>Pterygota</taxon>
        <taxon>Neoptera</taxon>
        <taxon>Paraneoptera</taxon>
        <taxon>Hemiptera</taxon>
        <taxon>Sternorrhyncha</taxon>
        <taxon>Aphidomorpha</taxon>
        <taxon>Aphidoidea</taxon>
        <taxon>Aphididae</taxon>
        <taxon>Aphidini</taxon>
        <taxon>Aphis</taxon>
        <taxon>Aphis</taxon>
    </lineage>
</organism>
<keyword evidence="1" id="KW-1133">Transmembrane helix</keyword>
<feature type="transmembrane region" description="Helical" evidence="1">
    <location>
        <begin position="151"/>
        <end position="172"/>
    </location>
</feature>
<gene>
    <name evidence="2" type="ORF">FWK35_00012769</name>
</gene>
<reference evidence="2 3" key="1">
    <citation type="submission" date="2019-08" db="EMBL/GenBank/DDBJ databases">
        <title>Whole genome of Aphis craccivora.</title>
        <authorList>
            <person name="Voronova N.V."/>
            <person name="Shulinski R.S."/>
            <person name="Bandarenka Y.V."/>
            <person name="Zhorov D.G."/>
            <person name="Warner D."/>
        </authorList>
    </citation>
    <scope>NUCLEOTIDE SEQUENCE [LARGE SCALE GENOMIC DNA]</scope>
    <source>
        <strain evidence="2">180601</strain>
        <tissue evidence="2">Whole Body</tissue>
    </source>
</reference>
<keyword evidence="1" id="KW-0812">Transmembrane</keyword>
<keyword evidence="1" id="KW-0472">Membrane</keyword>